<evidence type="ECO:0000256" key="1">
    <source>
        <dbReference type="SAM" id="MobiDB-lite"/>
    </source>
</evidence>
<organism evidence="2 3">
    <name type="scientific">Portunus trituberculatus</name>
    <name type="common">Swimming crab</name>
    <name type="synonym">Neptunus trituberculatus</name>
    <dbReference type="NCBI Taxonomy" id="210409"/>
    <lineage>
        <taxon>Eukaryota</taxon>
        <taxon>Metazoa</taxon>
        <taxon>Ecdysozoa</taxon>
        <taxon>Arthropoda</taxon>
        <taxon>Crustacea</taxon>
        <taxon>Multicrustacea</taxon>
        <taxon>Malacostraca</taxon>
        <taxon>Eumalacostraca</taxon>
        <taxon>Eucarida</taxon>
        <taxon>Decapoda</taxon>
        <taxon>Pleocyemata</taxon>
        <taxon>Brachyura</taxon>
        <taxon>Eubrachyura</taxon>
        <taxon>Portunoidea</taxon>
        <taxon>Portunidae</taxon>
        <taxon>Portuninae</taxon>
        <taxon>Portunus</taxon>
    </lineage>
</organism>
<comment type="caution">
    <text evidence="2">The sequence shown here is derived from an EMBL/GenBank/DDBJ whole genome shotgun (WGS) entry which is preliminary data.</text>
</comment>
<keyword evidence="3" id="KW-1185">Reference proteome</keyword>
<dbReference type="EMBL" id="VSRR010008881">
    <property type="protein sequence ID" value="MPC49457.1"/>
    <property type="molecule type" value="Genomic_DNA"/>
</dbReference>
<gene>
    <name evidence="2" type="ORF">E2C01_043259</name>
</gene>
<evidence type="ECO:0000313" key="2">
    <source>
        <dbReference type="EMBL" id="MPC49457.1"/>
    </source>
</evidence>
<sequence>MVKVQRGSVSGYGPERWNSDLCVTITYWAGFVRYRSTRDSEHLAIFPWVAKGWGLRRGVSARGQSKGEKYTQKGTSSVYSSKA</sequence>
<evidence type="ECO:0000313" key="3">
    <source>
        <dbReference type="Proteomes" id="UP000324222"/>
    </source>
</evidence>
<dbReference type="Proteomes" id="UP000324222">
    <property type="component" value="Unassembled WGS sequence"/>
</dbReference>
<feature type="compositionally biased region" description="Polar residues" evidence="1">
    <location>
        <begin position="72"/>
        <end position="83"/>
    </location>
</feature>
<feature type="region of interest" description="Disordered" evidence="1">
    <location>
        <begin position="60"/>
        <end position="83"/>
    </location>
</feature>
<proteinExistence type="predicted"/>
<protein>
    <submittedName>
        <fullName evidence="2">Uncharacterized protein</fullName>
    </submittedName>
</protein>
<dbReference type="AlphaFoldDB" id="A0A5B7FVL7"/>
<accession>A0A5B7FVL7</accession>
<reference evidence="2 3" key="1">
    <citation type="submission" date="2019-05" db="EMBL/GenBank/DDBJ databases">
        <title>Another draft genome of Portunus trituberculatus and its Hox gene families provides insights of decapod evolution.</title>
        <authorList>
            <person name="Jeong J.-H."/>
            <person name="Song I."/>
            <person name="Kim S."/>
            <person name="Choi T."/>
            <person name="Kim D."/>
            <person name="Ryu S."/>
            <person name="Kim W."/>
        </authorList>
    </citation>
    <scope>NUCLEOTIDE SEQUENCE [LARGE SCALE GENOMIC DNA]</scope>
    <source>
        <tissue evidence="2">Muscle</tissue>
    </source>
</reference>
<name>A0A5B7FVL7_PORTR</name>